<protein>
    <submittedName>
        <fullName evidence="1">Uncharacterized protein</fullName>
    </submittedName>
</protein>
<dbReference type="InterPro" id="IPR040521">
    <property type="entry name" value="KDZ"/>
</dbReference>
<dbReference type="EMBL" id="JABELV010000428">
    <property type="protein sequence ID" value="KAG7527205.1"/>
    <property type="molecule type" value="Genomic_DNA"/>
</dbReference>
<comment type="caution">
    <text evidence="1">The sequence shown here is derived from an EMBL/GenBank/DDBJ whole genome shotgun (WGS) entry which is preliminary data.</text>
</comment>
<gene>
    <name evidence="1" type="ORF">FFLO_07167</name>
</gene>
<evidence type="ECO:0000313" key="1">
    <source>
        <dbReference type="EMBL" id="KAG7527205.1"/>
    </source>
</evidence>
<reference evidence="1" key="1">
    <citation type="submission" date="2020-04" db="EMBL/GenBank/DDBJ databases">
        <title>Analysis of mating type loci in Filobasidium floriforme.</title>
        <authorList>
            <person name="Nowrousian M."/>
        </authorList>
    </citation>
    <scope>NUCLEOTIDE SEQUENCE</scope>
    <source>
        <strain evidence="1">CBS 6242</strain>
    </source>
</reference>
<keyword evidence="2" id="KW-1185">Reference proteome</keyword>
<dbReference type="PANTHER" id="PTHR33096">
    <property type="entry name" value="CXC2 DOMAIN-CONTAINING PROTEIN"/>
    <property type="match status" value="1"/>
</dbReference>
<dbReference type="AlphaFoldDB" id="A0A8K0JFY0"/>
<dbReference type="Proteomes" id="UP000812966">
    <property type="component" value="Unassembled WGS sequence"/>
</dbReference>
<organism evidence="1 2">
    <name type="scientific">Filobasidium floriforme</name>
    <dbReference type="NCBI Taxonomy" id="5210"/>
    <lineage>
        <taxon>Eukaryota</taxon>
        <taxon>Fungi</taxon>
        <taxon>Dikarya</taxon>
        <taxon>Basidiomycota</taxon>
        <taxon>Agaricomycotina</taxon>
        <taxon>Tremellomycetes</taxon>
        <taxon>Filobasidiales</taxon>
        <taxon>Filobasidiaceae</taxon>
        <taxon>Filobasidium</taxon>
    </lineage>
</organism>
<dbReference type="Pfam" id="PF18758">
    <property type="entry name" value="KDZ"/>
    <property type="match status" value="1"/>
</dbReference>
<proteinExistence type="predicted"/>
<dbReference type="PANTHER" id="PTHR33096:SF1">
    <property type="entry name" value="CXC1-LIKE CYSTEINE CLUSTER ASSOCIATED WITH KDZ TRANSPOSASES DOMAIN-CONTAINING PROTEIN"/>
    <property type="match status" value="1"/>
</dbReference>
<name>A0A8K0JFY0_9TREE</name>
<accession>A0A8K0JFY0</accession>
<sequence length="176" mass="20447">MRFSEMGWFPLVCRHGVVLAYADLIKEYEQSKFPLALAHWFATQYSGRITFGYDIGCQFQKTFRHAPAVSHLLGPDPHNSRINFQVGAWHGYAHNRPCQVKYHPRFNAEAGLEDFETCERLFSYTNGVAGVTRSATRYHRHQQLEWVIEQWNNDKLCLMGTSNCRSVRRCSVRTLC</sequence>
<evidence type="ECO:0000313" key="2">
    <source>
        <dbReference type="Proteomes" id="UP000812966"/>
    </source>
</evidence>